<dbReference type="AlphaFoldDB" id="A0A1X1ZVR9"/>
<protein>
    <submittedName>
        <fullName evidence="3">Uncharacterized protein</fullName>
    </submittedName>
</protein>
<feature type="compositionally biased region" description="Low complexity" evidence="1">
    <location>
        <begin position="72"/>
        <end position="85"/>
    </location>
</feature>
<gene>
    <name evidence="3" type="ORF">AWC19_27675</name>
</gene>
<evidence type="ECO:0000313" key="4">
    <source>
        <dbReference type="Proteomes" id="UP000193529"/>
    </source>
</evidence>
<feature type="region of interest" description="Disordered" evidence="1">
    <location>
        <begin position="53"/>
        <end position="85"/>
    </location>
</feature>
<dbReference type="EMBL" id="LQPJ01000064">
    <property type="protein sequence ID" value="ORW28215.1"/>
    <property type="molecule type" value="Genomic_DNA"/>
</dbReference>
<dbReference type="RefSeq" id="WP_085077057.1">
    <property type="nucleotide sequence ID" value="NZ_JACKRZ010000273.1"/>
</dbReference>
<accession>A0A1X1ZVR9</accession>
<evidence type="ECO:0000256" key="1">
    <source>
        <dbReference type="SAM" id="MobiDB-lite"/>
    </source>
</evidence>
<organism evidence="3 4">
    <name type="scientific">Mycobacterium palustre</name>
    <dbReference type="NCBI Taxonomy" id="153971"/>
    <lineage>
        <taxon>Bacteria</taxon>
        <taxon>Bacillati</taxon>
        <taxon>Actinomycetota</taxon>
        <taxon>Actinomycetes</taxon>
        <taxon>Mycobacteriales</taxon>
        <taxon>Mycobacteriaceae</taxon>
        <taxon>Mycobacterium</taxon>
        <taxon>Mycobacterium simiae complex</taxon>
    </lineage>
</organism>
<dbReference type="Proteomes" id="UP000193529">
    <property type="component" value="Unassembled WGS sequence"/>
</dbReference>
<comment type="caution">
    <text evidence="3">The sequence shown here is derived from an EMBL/GenBank/DDBJ whole genome shotgun (WGS) entry which is preliminary data.</text>
</comment>
<proteinExistence type="predicted"/>
<evidence type="ECO:0000256" key="2">
    <source>
        <dbReference type="SAM" id="Phobius"/>
    </source>
</evidence>
<feature type="transmembrane region" description="Helical" evidence="2">
    <location>
        <begin position="24"/>
        <end position="46"/>
    </location>
</feature>
<keyword evidence="2" id="KW-0472">Membrane</keyword>
<keyword evidence="2" id="KW-0812">Transmembrane</keyword>
<name>A0A1X1ZVR9_9MYCO</name>
<feature type="compositionally biased region" description="Basic and acidic residues" evidence="1">
    <location>
        <begin position="55"/>
        <end position="64"/>
    </location>
</feature>
<dbReference type="STRING" id="153971.AWC19_27675"/>
<keyword evidence="2" id="KW-1133">Transmembrane helix</keyword>
<keyword evidence="4" id="KW-1185">Reference proteome</keyword>
<reference evidence="3 4" key="1">
    <citation type="submission" date="2016-01" db="EMBL/GenBank/DDBJ databases">
        <title>The new phylogeny of the genus Mycobacterium.</title>
        <authorList>
            <person name="Tarcisio F."/>
            <person name="Conor M."/>
            <person name="Antonella G."/>
            <person name="Elisabetta G."/>
            <person name="Giulia F.S."/>
            <person name="Sara T."/>
            <person name="Anna F."/>
            <person name="Clotilde B."/>
            <person name="Roberto B."/>
            <person name="Veronica D.S."/>
            <person name="Fabio R."/>
            <person name="Monica P."/>
            <person name="Olivier J."/>
            <person name="Enrico T."/>
            <person name="Nicola S."/>
        </authorList>
    </citation>
    <scope>NUCLEOTIDE SEQUENCE [LARGE SCALE GENOMIC DNA]</scope>
    <source>
        <strain evidence="3 4">DSM 44572</strain>
    </source>
</reference>
<sequence length="85" mass="9024">MGSKAPAVVHRLRQARAAALRVELAVTGAQILFWAALIGLLAGLALRWRHHRTRREAPTPKEADAAAPPPTTDAVVSAASTTRLP</sequence>
<evidence type="ECO:0000313" key="3">
    <source>
        <dbReference type="EMBL" id="ORW28215.1"/>
    </source>
</evidence>